<comment type="caution">
    <text evidence="1">The sequence shown here is derived from an EMBL/GenBank/DDBJ whole genome shotgun (WGS) entry which is preliminary data.</text>
</comment>
<proteinExistence type="predicted"/>
<reference evidence="1 2" key="1">
    <citation type="submission" date="2019-02" db="EMBL/GenBank/DDBJ databases">
        <authorList>
            <person name="Goldberg S.R."/>
            <person name="Haltli B.A."/>
            <person name="Correa H."/>
            <person name="Russell K.G."/>
        </authorList>
    </citation>
    <scope>NUCLEOTIDE SEQUENCE [LARGE SCALE GENOMIC DNA]</scope>
    <source>
        <strain evidence="1 2">JCM 16186</strain>
    </source>
</reference>
<dbReference type="EMBL" id="SMLW01000471">
    <property type="protein sequence ID" value="MTI24969.1"/>
    <property type="molecule type" value="Genomic_DNA"/>
</dbReference>
<accession>A0ABW9RLJ9</accession>
<name>A0ABW9RLJ9_9BACT</name>
<gene>
    <name evidence="1" type="ORF">E1163_08460</name>
</gene>
<dbReference type="RefSeq" id="WP_155171006.1">
    <property type="nucleotide sequence ID" value="NZ_BAAAFL010000015.1"/>
</dbReference>
<protein>
    <submittedName>
        <fullName evidence="1">Uncharacterized protein</fullName>
    </submittedName>
</protein>
<sequence length="175" mass="20644">MHNLKPVRLNELKLEATFLLKDLKNNSRQTSETLSRFKVIPSLFNKADTLITQGKHVKLKHAYQVLALERGFKNWSDLKHFVVEKDCLYRPHLVPYVHSWFKQYQSAMEYHQKHGGYLLAFWGDIIVCGEEYIKGLELDVCQAEWQAVAYDWVRPMDQMAWQVLSEKAKSNYLKL</sequence>
<evidence type="ECO:0000313" key="2">
    <source>
        <dbReference type="Proteomes" id="UP000798808"/>
    </source>
</evidence>
<dbReference type="Proteomes" id="UP000798808">
    <property type="component" value="Unassembled WGS sequence"/>
</dbReference>
<evidence type="ECO:0000313" key="1">
    <source>
        <dbReference type="EMBL" id="MTI24969.1"/>
    </source>
</evidence>
<keyword evidence="2" id="KW-1185">Reference proteome</keyword>
<organism evidence="1 2">
    <name type="scientific">Fulvivirga kasyanovii</name>
    <dbReference type="NCBI Taxonomy" id="396812"/>
    <lineage>
        <taxon>Bacteria</taxon>
        <taxon>Pseudomonadati</taxon>
        <taxon>Bacteroidota</taxon>
        <taxon>Cytophagia</taxon>
        <taxon>Cytophagales</taxon>
        <taxon>Fulvivirgaceae</taxon>
        <taxon>Fulvivirga</taxon>
    </lineage>
</organism>